<keyword evidence="3" id="KW-1185">Reference proteome</keyword>
<dbReference type="InterPro" id="IPR042204">
    <property type="entry name" value="2Fe-2S-bd_N"/>
</dbReference>
<dbReference type="InterPro" id="IPR036010">
    <property type="entry name" value="2Fe-2S_ferredoxin-like_sf"/>
</dbReference>
<comment type="caution">
    <text evidence="2">The sequence shown here is derived from an EMBL/GenBank/DDBJ whole genome shotgun (WGS) entry which is preliminary data.</text>
</comment>
<protein>
    <submittedName>
        <fullName evidence="2">Sarcosine oxidase</fullName>
    </submittedName>
</protein>
<sequence length="95" mass="9881">MFQFLEPHAPLVTLKVDGRDVQVPAGASVALALLANTGGPTRYSPAAHGPRAPFCLMGVCHECTVEIEGQGITRSCLSTVCPGMRISTETGNGTL</sequence>
<proteinExistence type="predicted"/>
<evidence type="ECO:0000313" key="2">
    <source>
        <dbReference type="EMBL" id="CAD7035666.1"/>
    </source>
</evidence>
<dbReference type="Gene3D" id="3.10.20.440">
    <property type="entry name" value="2Fe-2S iron-sulphur cluster binding domain, sarcosine oxidase, alpha subunit, N-terminal domain"/>
    <property type="match status" value="1"/>
</dbReference>
<organism evidence="2 3">
    <name type="scientific">Pseudorhizobium endolithicum</name>
    <dbReference type="NCBI Taxonomy" id="1191678"/>
    <lineage>
        <taxon>Bacteria</taxon>
        <taxon>Pseudomonadati</taxon>
        <taxon>Pseudomonadota</taxon>
        <taxon>Alphaproteobacteria</taxon>
        <taxon>Hyphomicrobiales</taxon>
        <taxon>Rhizobiaceae</taxon>
        <taxon>Rhizobium/Agrobacterium group</taxon>
        <taxon>Pseudorhizobium</taxon>
    </lineage>
</organism>
<accession>A0ABN7JL96</accession>
<dbReference type="Pfam" id="PF13510">
    <property type="entry name" value="Fer2_4"/>
    <property type="match status" value="1"/>
</dbReference>
<gene>
    <name evidence="2" type="ORF">REJC140_03437</name>
</gene>
<reference evidence="2 3" key="1">
    <citation type="submission" date="2020-11" db="EMBL/GenBank/DDBJ databases">
        <authorList>
            <person name="Lassalle F."/>
        </authorList>
    </citation>
    <scope>NUCLEOTIDE SEQUENCE [LARGE SCALE GENOMIC DNA]</scope>
    <source>
        <strain evidence="2 3">JC140</strain>
    </source>
</reference>
<name>A0ABN7JL96_9HYPH</name>
<evidence type="ECO:0000256" key="1">
    <source>
        <dbReference type="ARBA" id="ARBA00023002"/>
    </source>
</evidence>
<dbReference type="RefSeq" id="WP_142592479.1">
    <property type="nucleotide sequence ID" value="NZ_CABFWF030000011.1"/>
</dbReference>
<dbReference type="SUPFAM" id="SSF54292">
    <property type="entry name" value="2Fe-2S ferredoxin-like"/>
    <property type="match status" value="1"/>
</dbReference>
<keyword evidence="1" id="KW-0560">Oxidoreductase</keyword>
<evidence type="ECO:0000313" key="3">
    <source>
        <dbReference type="Proteomes" id="UP000606921"/>
    </source>
</evidence>
<dbReference type="Proteomes" id="UP000606921">
    <property type="component" value="Unassembled WGS sequence"/>
</dbReference>
<dbReference type="EMBL" id="CABFWF030000011">
    <property type="protein sequence ID" value="CAD7035666.1"/>
    <property type="molecule type" value="Genomic_DNA"/>
</dbReference>